<dbReference type="EMBL" id="CP003732">
    <property type="protein sequence ID" value="AFV12260.1"/>
    <property type="molecule type" value="Genomic_DNA"/>
</dbReference>
<dbReference type="Proteomes" id="UP000000467">
    <property type="component" value="Chromosome"/>
</dbReference>
<dbReference type="AlphaFoldDB" id="K4LJX5"/>
<evidence type="ECO:0000256" key="1">
    <source>
        <dbReference type="SAM" id="Phobius"/>
    </source>
</evidence>
<feature type="transmembrane region" description="Helical" evidence="1">
    <location>
        <begin position="12"/>
        <end position="34"/>
    </location>
</feature>
<proteinExistence type="predicted"/>
<sequence length="72" mass="7715">MPDLEAKAARLAAVIYTGISLALAALFLAGTFLTGRSYTMVARIGGTVWVFILTMIITMPIVIPYVKKKVVG</sequence>
<evidence type="ECO:0000313" key="2">
    <source>
        <dbReference type="EMBL" id="AFV12260.1"/>
    </source>
</evidence>
<keyword evidence="1" id="KW-1133">Transmembrane helix</keyword>
<organism evidence="2 3">
    <name type="scientific">Thermacetogenium phaeum (strain ATCC BAA-254 / DSM 26808 / PB)</name>
    <dbReference type="NCBI Taxonomy" id="1089553"/>
    <lineage>
        <taxon>Bacteria</taxon>
        <taxon>Bacillati</taxon>
        <taxon>Bacillota</taxon>
        <taxon>Clostridia</taxon>
        <taxon>Thermoanaerobacterales</taxon>
        <taxon>Thermoanaerobacteraceae</taxon>
        <taxon>Thermacetogenium</taxon>
    </lineage>
</organism>
<dbReference type="KEGG" id="tpz:Tph_c20660"/>
<accession>K4LJX5</accession>
<protein>
    <submittedName>
        <fullName evidence="2">Uncharacterized protein</fullName>
    </submittedName>
</protein>
<reference evidence="2 3" key="1">
    <citation type="journal article" date="2012" name="BMC Genomics">
        <title>Genome-guided analysis of physiological and morphological traits of the fermentative acetate oxidizer Thermacetogenium phaeum.</title>
        <authorList>
            <person name="Oehler D."/>
            <person name="Poehlein A."/>
            <person name="Leimbach A."/>
            <person name="Muller N."/>
            <person name="Daniel R."/>
            <person name="Gottschalk G."/>
            <person name="Schink B."/>
        </authorList>
    </citation>
    <scope>NUCLEOTIDE SEQUENCE [LARGE SCALE GENOMIC DNA]</scope>
    <source>
        <strain evidence="3">ATCC BAA-254 / DSM 26808 / PB</strain>
    </source>
</reference>
<evidence type="ECO:0000313" key="3">
    <source>
        <dbReference type="Proteomes" id="UP000000467"/>
    </source>
</evidence>
<dbReference type="eggNOG" id="ENOG5033H7R">
    <property type="taxonomic scope" value="Bacteria"/>
</dbReference>
<name>K4LJX5_THEPS</name>
<keyword evidence="3" id="KW-1185">Reference proteome</keyword>
<gene>
    <name evidence="2" type="ordered locus">Tph_c20660</name>
</gene>
<keyword evidence="1" id="KW-0812">Transmembrane</keyword>
<keyword evidence="1" id="KW-0472">Membrane</keyword>
<dbReference type="STRING" id="1089553.Tph_c20660"/>
<feature type="transmembrane region" description="Helical" evidence="1">
    <location>
        <begin position="46"/>
        <end position="66"/>
    </location>
</feature>
<dbReference type="HOGENOM" id="CLU_204433_0_0_9"/>